<dbReference type="RefSeq" id="WP_373293043.1">
    <property type="nucleotide sequence ID" value="NZ_BMMH01000029.1"/>
</dbReference>
<reference evidence="1" key="2">
    <citation type="submission" date="2020-09" db="EMBL/GenBank/DDBJ databases">
        <authorList>
            <person name="Sun Q."/>
            <person name="Zhou Y."/>
        </authorList>
    </citation>
    <scope>NUCLEOTIDE SEQUENCE</scope>
    <source>
        <strain evidence="1">CGMCC 4.3508</strain>
    </source>
</reference>
<protein>
    <submittedName>
        <fullName evidence="1">Uncharacterized protein</fullName>
    </submittedName>
</protein>
<name>A0A917VXG6_9NOCA</name>
<reference evidence="1" key="1">
    <citation type="journal article" date="2014" name="Int. J. Syst. Evol. Microbiol.">
        <title>Complete genome sequence of Corynebacterium casei LMG S-19264T (=DSM 44701T), isolated from a smear-ripened cheese.</title>
        <authorList>
            <consortium name="US DOE Joint Genome Institute (JGI-PGF)"/>
            <person name="Walter F."/>
            <person name="Albersmeier A."/>
            <person name="Kalinowski J."/>
            <person name="Ruckert C."/>
        </authorList>
    </citation>
    <scope>NUCLEOTIDE SEQUENCE</scope>
    <source>
        <strain evidence="1">CGMCC 4.3508</strain>
    </source>
</reference>
<proteinExistence type="predicted"/>
<organism evidence="1 2">
    <name type="scientific">Nocardia jinanensis</name>
    <dbReference type="NCBI Taxonomy" id="382504"/>
    <lineage>
        <taxon>Bacteria</taxon>
        <taxon>Bacillati</taxon>
        <taxon>Actinomycetota</taxon>
        <taxon>Actinomycetes</taxon>
        <taxon>Mycobacteriales</taxon>
        <taxon>Nocardiaceae</taxon>
        <taxon>Nocardia</taxon>
    </lineage>
</organism>
<dbReference type="InterPro" id="IPR036250">
    <property type="entry name" value="AcylCo_DH-like_C"/>
</dbReference>
<comment type="caution">
    <text evidence="1">The sequence shown here is derived from an EMBL/GenBank/DDBJ whole genome shotgun (WGS) entry which is preliminary data.</text>
</comment>
<accession>A0A917VXG6</accession>
<dbReference type="EMBL" id="BMMH01000029">
    <property type="protein sequence ID" value="GGL41851.1"/>
    <property type="molecule type" value="Genomic_DNA"/>
</dbReference>
<dbReference type="GO" id="GO:0016627">
    <property type="term" value="F:oxidoreductase activity, acting on the CH-CH group of donors"/>
    <property type="evidence" value="ECO:0007669"/>
    <property type="project" value="InterPro"/>
</dbReference>
<evidence type="ECO:0000313" key="1">
    <source>
        <dbReference type="EMBL" id="GGL41851.1"/>
    </source>
</evidence>
<keyword evidence="2" id="KW-1185">Reference proteome</keyword>
<dbReference type="Proteomes" id="UP000638263">
    <property type="component" value="Unassembled WGS sequence"/>
</dbReference>
<dbReference type="SUPFAM" id="SSF47203">
    <property type="entry name" value="Acyl-CoA dehydrogenase C-terminal domain-like"/>
    <property type="match status" value="1"/>
</dbReference>
<gene>
    <name evidence="1" type="ORF">GCM10011588_65720</name>
</gene>
<evidence type="ECO:0000313" key="2">
    <source>
        <dbReference type="Proteomes" id="UP000638263"/>
    </source>
</evidence>
<sequence>MEYGGGGRSPIERFAVTEELLAASAPVAAQKERPPLAAETAAAGDQAVRATLRYGFADSHTELVIAAAKVRTAQAAGLGAAIDHQVHAALGMTEEHPLHHSTTRLWSWRSEWGSEAAWSELLADRVTAVGSTGLWPLVTGVR</sequence>
<dbReference type="AlphaFoldDB" id="A0A917VXG6"/>